<dbReference type="PANTHER" id="PTHR24401:SF29">
    <property type="entry name" value="SI:CH211-243P7.3-RELATED"/>
    <property type="match status" value="1"/>
</dbReference>
<evidence type="ECO:0000313" key="3">
    <source>
        <dbReference type="EMBL" id="KAG9278245.1"/>
    </source>
</evidence>
<dbReference type="Proteomes" id="UP000752171">
    <property type="component" value="Unassembled WGS sequence"/>
</dbReference>
<comment type="caution">
    <text evidence="3">The sequence shown here is derived from an EMBL/GenBank/DDBJ whole genome shotgun (WGS) entry which is preliminary data.</text>
</comment>
<organism evidence="3 4">
    <name type="scientific">Astyanax mexicanus</name>
    <name type="common">Blind cave fish</name>
    <name type="synonym">Astyanax fasciatus mexicanus</name>
    <dbReference type="NCBI Taxonomy" id="7994"/>
    <lineage>
        <taxon>Eukaryota</taxon>
        <taxon>Metazoa</taxon>
        <taxon>Chordata</taxon>
        <taxon>Craniata</taxon>
        <taxon>Vertebrata</taxon>
        <taxon>Euteleostomi</taxon>
        <taxon>Actinopterygii</taxon>
        <taxon>Neopterygii</taxon>
        <taxon>Teleostei</taxon>
        <taxon>Ostariophysi</taxon>
        <taxon>Characiformes</taxon>
        <taxon>Characoidei</taxon>
        <taxon>Acestrorhamphidae</taxon>
        <taxon>Acestrorhamphinae</taxon>
        <taxon>Astyanax</taxon>
    </lineage>
</organism>
<evidence type="ECO:0000259" key="2">
    <source>
        <dbReference type="Pfam" id="PF20499"/>
    </source>
</evidence>
<dbReference type="InterPro" id="IPR046616">
    <property type="entry name" value="DUF6729"/>
</dbReference>
<feature type="compositionally biased region" description="Polar residues" evidence="1">
    <location>
        <begin position="1201"/>
        <end position="1210"/>
    </location>
</feature>
<feature type="compositionally biased region" description="Acidic residues" evidence="1">
    <location>
        <begin position="911"/>
        <end position="927"/>
    </location>
</feature>
<dbReference type="PANTHER" id="PTHR24401">
    <property type="entry name" value="SI:CH211-243P7.3-RELATED"/>
    <property type="match status" value="1"/>
</dbReference>
<feature type="region of interest" description="Disordered" evidence="1">
    <location>
        <begin position="1198"/>
        <end position="1262"/>
    </location>
</feature>
<name>A0A8T2M912_ASTMX</name>
<protein>
    <recommendedName>
        <fullName evidence="2">DUF6729 domain-containing protein</fullName>
    </recommendedName>
</protein>
<dbReference type="Pfam" id="PF20499">
    <property type="entry name" value="DUF6729"/>
    <property type="match status" value="1"/>
</dbReference>
<dbReference type="EMBL" id="JAICCE010000004">
    <property type="protein sequence ID" value="KAG9278245.1"/>
    <property type="molecule type" value="Genomic_DNA"/>
</dbReference>
<feature type="compositionally biased region" description="Pro residues" evidence="1">
    <location>
        <begin position="1220"/>
        <end position="1249"/>
    </location>
</feature>
<accession>A0A8T2M912</accession>
<reference evidence="3 4" key="1">
    <citation type="submission" date="2021-07" db="EMBL/GenBank/DDBJ databases">
        <authorList>
            <person name="Imarazene B."/>
            <person name="Zahm M."/>
            <person name="Klopp C."/>
            <person name="Cabau C."/>
            <person name="Beille S."/>
            <person name="Jouanno E."/>
            <person name="Castinel A."/>
            <person name="Lluch J."/>
            <person name="Gil L."/>
            <person name="Kuchtly C."/>
            <person name="Lopez Roques C."/>
            <person name="Donnadieu C."/>
            <person name="Parrinello H."/>
            <person name="Journot L."/>
            <person name="Du K."/>
            <person name="Schartl M."/>
            <person name="Retaux S."/>
            <person name="Guiguen Y."/>
        </authorList>
    </citation>
    <scope>NUCLEOTIDE SEQUENCE [LARGE SCALE GENOMIC DNA]</scope>
    <source>
        <strain evidence="3">Pach_M1</strain>
        <tissue evidence="3">Testis</tissue>
    </source>
</reference>
<feature type="region of interest" description="Disordered" evidence="1">
    <location>
        <begin position="248"/>
        <end position="282"/>
    </location>
</feature>
<evidence type="ECO:0000313" key="4">
    <source>
        <dbReference type="Proteomes" id="UP000752171"/>
    </source>
</evidence>
<gene>
    <name evidence="3" type="ORF">AMEX_G6080</name>
</gene>
<proteinExistence type="predicted"/>
<feature type="domain" description="DUF6729" evidence="2">
    <location>
        <begin position="283"/>
        <end position="512"/>
    </location>
</feature>
<evidence type="ECO:0000256" key="1">
    <source>
        <dbReference type="SAM" id="MobiDB-lite"/>
    </source>
</evidence>
<sequence length="1340" mass="149641">MEARPTFRCEVTGELTLRPSPEALAVEKEHLSHIGSGTPFTVQDPAALWNEAKRRVVAGGGDPRDNLLVSSMCAVQFGQYRGKPFKWLLENDLGYAVMVLAGHQKERESGNLSDNVLMNNKDVFLKYAGSFPEVANAIKQRRQQDSLSEDCLVGFGTHKLCTYKELYESKDREKKSYVNWLRGKECRPGTKMDALQKYIQKKDAEKVCGPSSSLAYTVVPAPTGLADKAAEPTDEELVACVSELDVPAPAPVTPSRSPKKAAEKQRAAASSAASEGPVLPASWKNHLPREQHEWLGRAMFKRDKAGRAVLTDSLQMWWHPPPPRPVHHQPPSSPDSFFTRPFCLWMPYRMWAFKLLCVEPDCKRAGQRLTSCGLYKTVRKVLDLDGWYYMATEYLECRRCRKKVAAWSQDVLEQLDPAHRARFPAILTYRLSCDIKVVRLMRQRSLGNSVSMLYQQLREQHSEAWMTRTLQYLAECKKFQVPGAAVKHVADPPAMLPIPSPHWLLTVHAEDVRTRIGEMKARVTSIFGSILKMDSTKKVTKKLAGVAGGTAAWVTNIGNEHGQVLMSVLTACEGTGLLPMVTGIVHRYRDAGVPPPKLLYVDRDCCSGAGMSRTAAMFSDWGELVIRLDVWHLMRRFAIGVTTDSHQLYGLFMAKLSGCIFEWDAEDVARLREAVQSELEQKQGVVGLTEDKLNQHLTAKMLARHCRRRTRGAEETEELIGQLLAAFSDVRDTMGIPLLDAERMGAIWDTQRQHMRCIQDPPGLQLYHKTGQLTKGGVILPVYRCARGSTSLESFHYHLNSFIPGTSANAENFQAYLLEGLVRWNEDRAAAIDRVEPVLRCYSGQMQHSLNQLSQQLLGRSLVEDCTKPGEYTGELIGVEYLYSQQCKELREDIGRDPDSPDGTPDSAPDWQDEGFEEEYSGTDEIDPTVAPLSVADPPHSLFSVHSEGAEPQVPEDTSADPVLPSPATSGVDDDVFRGPDGAPGYDRVVRLARYLVSIREEDWISERHVTEITALWNSLAETDQQRVSYLPRHKERLIQGRFKASHTKTSVCSGTESLKRSLLGQGTGPAQWPHASRLVEAICLELCAIYPQGQKIAGVRVNRWGVILREYSRIKRLVLSNPGLMEATGLQLFELNQRTLSVWYNNWQKKQELTVLSKGIPLPLPSLTSATPLPEPRQVPVKTEHPRPLVFPSPPDLSGQAVQRGQHSATLPPCYTTTPLPPQPAIPTPPAPLLPNPTLQPAPVPPQPAFSTPSAQPPKTWSRTTEWRRRKAAEAVAKQHGIPVSPHSTHVHYICKLCGKPKTREFGHSRIGNRFFCSTAEGKTVDEWRAEVEDSENEH</sequence>
<feature type="region of interest" description="Disordered" evidence="1">
    <location>
        <begin position="893"/>
        <end position="983"/>
    </location>
</feature>